<gene>
    <name evidence="2" type="ORF">EVAR_16903_1</name>
</gene>
<protein>
    <submittedName>
        <fullName evidence="2">Uncharacterized protein</fullName>
    </submittedName>
</protein>
<evidence type="ECO:0000313" key="2">
    <source>
        <dbReference type="EMBL" id="GBP17961.1"/>
    </source>
</evidence>
<dbReference type="Proteomes" id="UP000299102">
    <property type="component" value="Unassembled WGS sequence"/>
</dbReference>
<comment type="caution">
    <text evidence="2">The sequence shown here is derived from an EMBL/GenBank/DDBJ whole genome shotgun (WGS) entry which is preliminary data.</text>
</comment>
<sequence>MHDLRYSRLKHGDRAEEEYLRVRRNFQGRRVSFGNFAFKEISQVRSDTRSSFPSTVSPMVLSSLILKELAVNPNLLLALNSDPSTVPDFNPDHNLDPNSGSIFDFDARLYLNLDPECDSDKVPRTKTRVDSCRDDGRTPREPPNKKRPLSPNGKCIRWAEIKDVRCYRRRAPAGGGRREEHGARADLPPTSAALNDKTFLLRLALSLSSVPLRWNFFELSQDNLAFFVQNLKDSKVIQQLTVGKACALAGSAVAARGAPAPGPVARGAPSEFIVSPEKFHFLPSHVLCARVRATTGSHL</sequence>
<feature type="compositionally biased region" description="Basic and acidic residues" evidence="1">
    <location>
        <begin position="121"/>
        <end position="144"/>
    </location>
</feature>
<proteinExistence type="predicted"/>
<keyword evidence="3" id="KW-1185">Reference proteome</keyword>
<organism evidence="2 3">
    <name type="scientific">Eumeta variegata</name>
    <name type="common">Bagworm moth</name>
    <name type="synonym">Eumeta japonica</name>
    <dbReference type="NCBI Taxonomy" id="151549"/>
    <lineage>
        <taxon>Eukaryota</taxon>
        <taxon>Metazoa</taxon>
        <taxon>Ecdysozoa</taxon>
        <taxon>Arthropoda</taxon>
        <taxon>Hexapoda</taxon>
        <taxon>Insecta</taxon>
        <taxon>Pterygota</taxon>
        <taxon>Neoptera</taxon>
        <taxon>Endopterygota</taxon>
        <taxon>Lepidoptera</taxon>
        <taxon>Glossata</taxon>
        <taxon>Ditrysia</taxon>
        <taxon>Tineoidea</taxon>
        <taxon>Psychidae</taxon>
        <taxon>Oiketicinae</taxon>
        <taxon>Eumeta</taxon>
    </lineage>
</organism>
<evidence type="ECO:0000256" key="1">
    <source>
        <dbReference type="SAM" id="MobiDB-lite"/>
    </source>
</evidence>
<accession>A0A4C1TV94</accession>
<feature type="region of interest" description="Disordered" evidence="1">
    <location>
        <begin position="121"/>
        <end position="152"/>
    </location>
</feature>
<name>A0A4C1TV94_EUMVA</name>
<dbReference type="EMBL" id="BGZK01000092">
    <property type="protein sequence ID" value="GBP17961.1"/>
    <property type="molecule type" value="Genomic_DNA"/>
</dbReference>
<dbReference type="AlphaFoldDB" id="A0A4C1TV94"/>
<evidence type="ECO:0000313" key="3">
    <source>
        <dbReference type="Proteomes" id="UP000299102"/>
    </source>
</evidence>
<reference evidence="2 3" key="1">
    <citation type="journal article" date="2019" name="Commun. Biol.">
        <title>The bagworm genome reveals a unique fibroin gene that provides high tensile strength.</title>
        <authorList>
            <person name="Kono N."/>
            <person name="Nakamura H."/>
            <person name="Ohtoshi R."/>
            <person name="Tomita M."/>
            <person name="Numata K."/>
            <person name="Arakawa K."/>
        </authorList>
    </citation>
    <scope>NUCLEOTIDE SEQUENCE [LARGE SCALE GENOMIC DNA]</scope>
</reference>